<keyword evidence="1" id="KW-1015">Disulfide bond</keyword>
<feature type="compositionally biased region" description="Polar residues" evidence="3">
    <location>
        <begin position="279"/>
        <end position="298"/>
    </location>
</feature>
<evidence type="ECO:0000313" key="5">
    <source>
        <dbReference type="EMBL" id="CAH1798564.1"/>
    </source>
</evidence>
<protein>
    <submittedName>
        <fullName evidence="5">Uncharacterized protein</fullName>
    </submittedName>
</protein>
<dbReference type="AlphaFoldDB" id="A0A8J1TDT7"/>
<name>A0A8J1TDT7_OWEFU</name>
<dbReference type="InterPro" id="IPR000859">
    <property type="entry name" value="CUB_dom"/>
</dbReference>
<evidence type="ECO:0000256" key="2">
    <source>
        <dbReference type="PROSITE-ProRule" id="PRU00059"/>
    </source>
</evidence>
<comment type="caution">
    <text evidence="2">Lacks conserved residue(s) required for the propagation of feature annotation.</text>
</comment>
<dbReference type="InterPro" id="IPR035914">
    <property type="entry name" value="Sperma_CUB_dom_sf"/>
</dbReference>
<evidence type="ECO:0000256" key="3">
    <source>
        <dbReference type="SAM" id="MobiDB-lite"/>
    </source>
</evidence>
<dbReference type="EMBL" id="CAIIXF020000011">
    <property type="protein sequence ID" value="CAH1798564.1"/>
    <property type="molecule type" value="Genomic_DNA"/>
</dbReference>
<feature type="compositionally biased region" description="Low complexity" evidence="3">
    <location>
        <begin position="260"/>
        <end position="278"/>
    </location>
</feature>
<comment type="caution">
    <text evidence="5">The sequence shown here is derived from an EMBL/GenBank/DDBJ whole genome shotgun (WGS) entry which is preliminary data.</text>
</comment>
<gene>
    <name evidence="5" type="ORF">OFUS_LOCUS22697</name>
</gene>
<dbReference type="Gene3D" id="2.60.120.740">
    <property type="match status" value="1"/>
</dbReference>
<dbReference type="InterPro" id="IPR043159">
    <property type="entry name" value="Lectin_gal-bd_sf"/>
</dbReference>
<accession>A0A8J1TDT7</accession>
<dbReference type="PANTHER" id="PTHR16861:SF4">
    <property type="entry name" value="SH3 DOMAIN PROTEIN (AFU_ORTHOLOGUE AFUA_1G13610)"/>
    <property type="match status" value="1"/>
</dbReference>
<dbReference type="PANTHER" id="PTHR16861">
    <property type="entry name" value="GLYCOPROTEIN 38"/>
    <property type="match status" value="1"/>
</dbReference>
<proteinExistence type="predicted"/>
<keyword evidence="4" id="KW-1133">Transmembrane helix</keyword>
<keyword evidence="4" id="KW-0812">Transmembrane</keyword>
<keyword evidence="4" id="KW-0472">Membrane</keyword>
<feature type="transmembrane region" description="Helical" evidence="4">
    <location>
        <begin position="313"/>
        <end position="334"/>
    </location>
</feature>
<dbReference type="PROSITE" id="PS01180">
    <property type="entry name" value="CUB"/>
    <property type="match status" value="1"/>
</dbReference>
<evidence type="ECO:0000256" key="4">
    <source>
        <dbReference type="SAM" id="Phobius"/>
    </source>
</evidence>
<keyword evidence="6" id="KW-1185">Reference proteome</keyword>
<evidence type="ECO:0000256" key="1">
    <source>
        <dbReference type="ARBA" id="ARBA00023157"/>
    </source>
</evidence>
<dbReference type="CDD" id="cd22823">
    <property type="entry name" value="Gal_Rha_Lectin"/>
    <property type="match status" value="1"/>
</dbReference>
<organism evidence="5 6">
    <name type="scientific">Owenia fusiformis</name>
    <name type="common">Polychaete worm</name>
    <dbReference type="NCBI Taxonomy" id="6347"/>
    <lineage>
        <taxon>Eukaryota</taxon>
        <taxon>Metazoa</taxon>
        <taxon>Spiralia</taxon>
        <taxon>Lophotrochozoa</taxon>
        <taxon>Annelida</taxon>
        <taxon>Polychaeta</taxon>
        <taxon>Sedentaria</taxon>
        <taxon>Canalipalpata</taxon>
        <taxon>Sabellida</taxon>
        <taxon>Oweniida</taxon>
        <taxon>Oweniidae</taxon>
        <taxon>Owenia</taxon>
    </lineage>
</organism>
<dbReference type="Gene3D" id="2.60.120.290">
    <property type="entry name" value="Spermadhesin, CUB domain"/>
    <property type="match status" value="1"/>
</dbReference>
<feature type="non-terminal residue" evidence="5">
    <location>
        <position position="1"/>
    </location>
</feature>
<dbReference type="CDD" id="cd12087">
    <property type="entry name" value="TM_EGFR-like"/>
    <property type="match status" value="1"/>
</dbReference>
<feature type="region of interest" description="Disordered" evidence="3">
    <location>
        <begin position="260"/>
        <end position="304"/>
    </location>
</feature>
<evidence type="ECO:0000313" key="6">
    <source>
        <dbReference type="Proteomes" id="UP000749559"/>
    </source>
</evidence>
<sequence length="348" mass="38266">GETKSANVCVREGMVLECQEDEIIRILSATYWYSANQTKSIVKQCEKHPNDTCFREDPDSFITECAGKQVCETHIDNKVLFDCDKKANYVEVKYTCDQKTHLIDLCSKVTRTILGEGIIESPNNPYSIPPAAEECFCVININSVLEGDGRLLFSLVGTHLMGDQERCLQYLKVGDKKRHKELCGTMDSDIPFQQFFSTKEQIIQVSFRNNYPKNHGSFRLLFQAESSDGNALDTPIHVSCNADMDTTILPIDYVPTTTPSHATTTATPVAPTVAPVTTNAGQTGVSSQSTTKPNSPSVARNDVPSGLYKPGQVAGIVIGVLLVVGLIAGAVYYFKRRPGGNVYIHKFP</sequence>
<reference evidence="5" key="1">
    <citation type="submission" date="2022-03" db="EMBL/GenBank/DDBJ databases">
        <authorList>
            <person name="Martin C."/>
        </authorList>
    </citation>
    <scope>NUCLEOTIDE SEQUENCE</scope>
</reference>
<dbReference type="Proteomes" id="UP000749559">
    <property type="component" value="Unassembled WGS sequence"/>
</dbReference>